<dbReference type="Proteomes" id="UP000316292">
    <property type="component" value="Unassembled WGS sequence"/>
</dbReference>
<name>A0A538SDC0_UNCEI</name>
<dbReference type="InterPro" id="IPR013783">
    <property type="entry name" value="Ig-like_fold"/>
</dbReference>
<gene>
    <name evidence="1" type="ORF">E6K71_04725</name>
</gene>
<dbReference type="AlphaFoldDB" id="A0A538SDC0"/>
<dbReference type="EMBL" id="VBOR01000057">
    <property type="protein sequence ID" value="TMQ49375.1"/>
    <property type="molecule type" value="Genomic_DNA"/>
</dbReference>
<sequence>MRHAVSPRSARARLVFASASALAFLLGGCTTRDRLNPLDPKNSQTGGGLVGFNAIAADRVVELRWPALLIEGVLGYRVQRWTPGGAPADLGTADYGPDAVAAEDTTVGNGTTYVYRLIVHLTNGDSAVSPPDTATPGTRQILAIQAGAPALLRLSPDARDLLFARPAHESYLDMEMDRKTGVVWLSSETDGLVLRKNVDGATLGTAIELADPTDISVSSNRGVGWVVSPQDSTVYSYAADVNNPFPQRTISGVGHPRVVEAGTNDASVWVGNEEGTVYRFRAQDLALRNVWTLVSGEVRAIALDEGTGGAWVATRIADGGSLDYLNPSDSSSTLIKSDLLNPVDLAVDPVSGDVWVSERGTPHFGAGRLSLIARSGTTLAYVTGIEPYGIDVDTLDRSCWVSELRSNRILEIDRSGATVRASPVLDTPYAVRIAVP</sequence>
<dbReference type="PROSITE" id="PS51257">
    <property type="entry name" value="PROKAR_LIPOPROTEIN"/>
    <property type="match status" value="1"/>
</dbReference>
<dbReference type="Gene3D" id="2.120.10.30">
    <property type="entry name" value="TolB, C-terminal domain"/>
    <property type="match status" value="1"/>
</dbReference>
<comment type="caution">
    <text evidence="1">The sequence shown here is derived from an EMBL/GenBank/DDBJ whole genome shotgun (WGS) entry which is preliminary data.</text>
</comment>
<protein>
    <recommendedName>
        <fullName evidence="3">Fibronectin type-III domain-containing protein</fullName>
    </recommendedName>
</protein>
<dbReference type="InterPro" id="IPR011042">
    <property type="entry name" value="6-blade_b-propeller_TolB-like"/>
</dbReference>
<organism evidence="1 2">
    <name type="scientific">Eiseniibacteriota bacterium</name>
    <dbReference type="NCBI Taxonomy" id="2212470"/>
    <lineage>
        <taxon>Bacteria</taxon>
        <taxon>Candidatus Eiseniibacteriota</taxon>
    </lineage>
</organism>
<proteinExistence type="predicted"/>
<evidence type="ECO:0000313" key="2">
    <source>
        <dbReference type="Proteomes" id="UP000316292"/>
    </source>
</evidence>
<evidence type="ECO:0000313" key="1">
    <source>
        <dbReference type="EMBL" id="TMQ49375.1"/>
    </source>
</evidence>
<dbReference type="Gene3D" id="2.60.40.10">
    <property type="entry name" value="Immunoglobulins"/>
    <property type="match status" value="1"/>
</dbReference>
<accession>A0A538SDC0</accession>
<evidence type="ECO:0008006" key="3">
    <source>
        <dbReference type="Google" id="ProtNLM"/>
    </source>
</evidence>
<dbReference type="SUPFAM" id="SSF63825">
    <property type="entry name" value="YWTD domain"/>
    <property type="match status" value="1"/>
</dbReference>
<reference evidence="1 2" key="1">
    <citation type="journal article" date="2019" name="Nat. Microbiol.">
        <title>Mediterranean grassland soil C-N compound turnover is dependent on rainfall and depth, and is mediated by genomically divergent microorganisms.</title>
        <authorList>
            <person name="Diamond S."/>
            <person name="Andeer P.F."/>
            <person name="Li Z."/>
            <person name="Crits-Christoph A."/>
            <person name="Burstein D."/>
            <person name="Anantharaman K."/>
            <person name="Lane K.R."/>
            <person name="Thomas B.C."/>
            <person name="Pan C."/>
            <person name="Northen T.R."/>
            <person name="Banfield J.F."/>
        </authorList>
    </citation>
    <scope>NUCLEOTIDE SEQUENCE [LARGE SCALE GENOMIC DNA]</scope>
    <source>
        <strain evidence="1">WS_1</strain>
    </source>
</reference>